<dbReference type="PANTHER" id="PTHR33408:SF2">
    <property type="entry name" value="TRANSPOSASE DDE DOMAIN-CONTAINING PROTEIN"/>
    <property type="match status" value="1"/>
</dbReference>
<dbReference type="OrthoDB" id="2139822at2"/>
<feature type="domain" description="Transposase InsH N-terminal" evidence="2">
    <location>
        <begin position="23"/>
        <end position="102"/>
    </location>
</feature>
<evidence type="ECO:0000259" key="2">
    <source>
        <dbReference type="Pfam" id="PF05598"/>
    </source>
</evidence>
<protein>
    <submittedName>
        <fullName evidence="3">Transposase</fullName>
    </submittedName>
</protein>
<comment type="caution">
    <text evidence="3">The sequence shown here is derived from an EMBL/GenBank/DDBJ whole genome shotgun (WGS) entry which is preliminary data.</text>
</comment>
<dbReference type="Proteomes" id="UP000234384">
    <property type="component" value="Unassembled WGS sequence"/>
</dbReference>
<evidence type="ECO:0000313" key="3">
    <source>
        <dbReference type="EMBL" id="PKY90655.1"/>
    </source>
</evidence>
<dbReference type="InterPro" id="IPR008490">
    <property type="entry name" value="Transposase_InsH_N"/>
</dbReference>
<dbReference type="PANTHER" id="PTHR33408">
    <property type="entry name" value="TRANSPOSASE"/>
    <property type="match status" value="1"/>
</dbReference>
<organism evidence="3 4">
    <name type="scientific">Falseniella ignava</name>
    <dbReference type="NCBI Taxonomy" id="137730"/>
    <lineage>
        <taxon>Bacteria</taxon>
        <taxon>Bacillati</taxon>
        <taxon>Bacillota</taxon>
        <taxon>Bacilli</taxon>
        <taxon>Lactobacillales</taxon>
        <taxon>Aerococcaceae</taxon>
        <taxon>Falseniella</taxon>
    </lineage>
</organism>
<dbReference type="Pfam" id="PF05598">
    <property type="entry name" value="DUF772"/>
    <property type="match status" value="1"/>
</dbReference>
<reference evidence="3 4" key="1">
    <citation type="submission" date="2017-12" db="EMBL/GenBank/DDBJ databases">
        <title>Phylogenetic diversity of female urinary microbiome.</title>
        <authorList>
            <person name="Thomas-White K."/>
            <person name="Wolfe A.J."/>
        </authorList>
    </citation>
    <scope>NUCLEOTIDE SEQUENCE [LARGE SCALE GENOMIC DNA]</scope>
    <source>
        <strain evidence="3 4">UMB0898</strain>
    </source>
</reference>
<feature type="coiled-coil region" evidence="1">
    <location>
        <begin position="188"/>
        <end position="247"/>
    </location>
</feature>
<dbReference type="EMBL" id="PKHE01000001">
    <property type="protein sequence ID" value="PKY90655.1"/>
    <property type="molecule type" value="Genomic_DNA"/>
</dbReference>
<evidence type="ECO:0000256" key="1">
    <source>
        <dbReference type="SAM" id="Coils"/>
    </source>
</evidence>
<evidence type="ECO:0000313" key="4">
    <source>
        <dbReference type="Proteomes" id="UP000234384"/>
    </source>
</evidence>
<dbReference type="AlphaFoldDB" id="A0A2I1K522"/>
<accession>A0A2I1K522</accession>
<keyword evidence="1" id="KW-0175">Coiled coil</keyword>
<gene>
    <name evidence="3" type="ORF">CYJ57_00325</name>
</gene>
<proteinExistence type="predicted"/>
<sequence>MCNHYNINQLTLELSTQYSPEVNHIVWTIHEFVETLEIHHPYIFGRPREYDFSMLLKLLLYAYSRGIFTSRPIARFAQENLPARWLTQEQCPSHETICRFRRSDELAEILTDSFDYFVSFLKKQGFIDDKVFIDGTKLLADANKYTFVWKKNTIRYEEMNRQQLVTLLNELYDYYGRASIPEDTPLTVEDLGEIITVLEVKLQDLEQQIESNPKLSPNPDKRERRFLKRQMKQVKERQSKAMNYQKQHETFGSRNSYSKTDKDATFIRMKEDPMRNGQLKPGYNLQVATRNQFFLAYQLFPEMIMAQSIQFNRV</sequence>
<name>A0A2I1K522_9LACT</name>